<dbReference type="SMART" id="SM00880">
    <property type="entry name" value="CHAD"/>
    <property type="match status" value="1"/>
</dbReference>
<name>A0A101FYY3_9CHLR</name>
<protein>
    <recommendedName>
        <fullName evidence="1">CHAD domain-containing protein</fullName>
    </recommendedName>
</protein>
<dbReference type="AlphaFoldDB" id="A0A101FYY3"/>
<dbReference type="EMBL" id="LGFU01000003">
    <property type="protein sequence ID" value="KUK46954.1"/>
    <property type="molecule type" value="Genomic_DNA"/>
</dbReference>
<dbReference type="InterPro" id="IPR007899">
    <property type="entry name" value="CHAD_dom"/>
</dbReference>
<dbReference type="Pfam" id="PF05235">
    <property type="entry name" value="CHAD"/>
    <property type="match status" value="1"/>
</dbReference>
<proteinExistence type="predicted"/>
<comment type="caution">
    <text evidence="2">The sequence shown here is derived from an EMBL/GenBank/DDBJ whole genome shotgun (WGS) entry which is preliminary data.</text>
</comment>
<evidence type="ECO:0000313" key="2">
    <source>
        <dbReference type="EMBL" id="KUK46954.1"/>
    </source>
</evidence>
<dbReference type="Proteomes" id="UP000064249">
    <property type="component" value="Unassembled WGS sequence"/>
</dbReference>
<dbReference type="InterPro" id="IPR038186">
    <property type="entry name" value="CHAD_dom_sf"/>
</dbReference>
<sequence length="333" mass="39614">MKDQKDIAIQRFAAAYILPVTQDLLRSLEGIQSRNDTEDIHDLRVASRRIRTALLIFGDQFSTKKVKNWLDAVRIITRNYGTTRDMDVQISFLENLMKDIGDRRIRTGLYRIHLRLLQKRNKKNRMVDKHTDALLNDKNILNMRTTTQEICSSSADEQPPQKLYDLAFNTLQSALDQFLSYEVFIHHAEKIHELHLMRIAAKKLRYTMEVFTPLYSDEMEPFLTIMKEIQQQLGEIRDCDVWLEFIPTFVKKETKRTQEYYGRKDAIKRLLPGIEYLEQNRREERNRLYQEFIKSWQSWRTQGVWLQFRELILQATLSQAPENDNSMQPPADR</sequence>
<dbReference type="Gene3D" id="1.40.20.10">
    <property type="entry name" value="CHAD domain"/>
    <property type="match status" value="1"/>
</dbReference>
<evidence type="ECO:0000313" key="3">
    <source>
        <dbReference type="Proteomes" id="UP000064249"/>
    </source>
</evidence>
<feature type="domain" description="CHAD" evidence="1">
    <location>
        <begin position="6"/>
        <end position="297"/>
    </location>
</feature>
<reference evidence="2 3" key="1">
    <citation type="journal article" date="2015" name="MBio">
        <title>Genome-Resolved Metagenomic Analysis Reveals Roles for Candidate Phyla and Other Microbial Community Members in Biogeochemical Transformations in Oil Reservoirs.</title>
        <authorList>
            <person name="Hu P."/>
            <person name="Tom L."/>
            <person name="Singh A."/>
            <person name="Thomas B.C."/>
            <person name="Baker B.J."/>
            <person name="Piceno Y.M."/>
            <person name="Andersen G.L."/>
            <person name="Banfield J.F."/>
        </authorList>
    </citation>
    <scope>NUCLEOTIDE SEQUENCE [LARGE SCALE GENOMIC DNA]</scope>
    <source>
        <strain evidence="2">46_16</strain>
    </source>
</reference>
<evidence type="ECO:0000259" key="1">
    <source>
        <dbReference type="PROSITE" id="PS51708"/>
    </source>
</evidence>
<dbReference type="PANTHER" id="PTHR39339">
    <property type="entry name" value="SLR1444 PROTEIN"/>
    <property type="match status" value="1"/>
</dbReference>
<accession>A0A101FYY3</accession>
<organism evidence="2 3">
    <name type="scientific">Anaerolinea thermophila</name>
    <dbReference type="NCBI Taxonomy" id="167964"/>
    <lineage>
        <taxon>Bacteria</taxon>
        <taxon>Bacillati</taxon>
        <taxon>Chloroflexota</taxon>
        <taxon>Anaerolineae</taxon>
        <taxon>Anaerolineales</taxon>
        <taxon>Anaerolineaceae</taxon>
        <taxon>Anaerolinea</taxon>
    </lineage>
</organism>
<dbReference type="PANTHER" id="PTHR39339:SF1">
    <property type="entry name" value="CHAD DOMAIN-CONTAINING PROTEIN"/>
    <property type="match status" value="1"/>
</dbReference>
<dbReference type="PROSITE" id="PS51708">
    <property type="entry name" value="CHAD"/>
    <property type="match status" value="1"/>
</dbReference>
<gene>
    <name evidence="2" type="ORF">XD73_0151</name>
</gene>